<evidence type="ECO:0000313" key="3">
    <source>
        <dbReference type="Proteomes" id="UP000275772"/>
    </source>
</evidence>
<feature type="signal peptide" evidence="1">
    <location>
        <begin position="1"/>
        <end position="25"/>
    </location>
</feature>
<dbReference type="EMBL" id="UNSH01000001">
    <property type="protein sequence ID" value="SZE99310.1"/>
    <property type="molecule type" value="Genomic_DNA"/>
</dbReference>
<evidence type="ECO:0000256" key="1">
    <source>
        <dbReference type="SAM" id="SignalP"/>
    </source>
</evidence>
<organism evidence="2 3">
    <name type="scientific">Blumeria hordei</name>
    <name type="common">Barley powdery mildew</name>
    <name type="synonym">Blumeria graminis f. sp. hordei</name>
    <dbReference type="NCBI Taxonomy" id="2867405"/>
    <lineage>
        <taxon>Eukaryota</taxon>
        <taxon>Fungi</taxon>
        <taxon>Dikarya</taxon>
        <taxon>Ascomycota</taxon>
        <taxon>Pezizomycotina</taxon>
        <taxon>Leotiomycetes</taxon>
        <taxon>Erysiphales</taxon>
        <taxon>Erysiphaceae</taxon>
        <taxon>Blumeria</taxon>
    </lineage>
</organism>
<name>A0A383UIC2_BLUHO</name>
<dbReference type="VEuPathDB" id="FungiDB:BLGHR1_10061"/>
<accession>A0A383UIC2</accession>
<reference evidence="2 3" key="1">
    <citation type="submission" date="2017-11" db="EMBL/GenBank/DDBJ databases">
        <authorList>
            <person name="Kracher B."/>
        </authorList>
    </citation>
    <scope>NUCLEOTIDE SEQUENCE [LARGE SCALE GENOMIC DNA]</scope>
    <source>
        <strain evidence="2 3">RACE1</strain>
    </source>
</reference>
<dbReference type="AlphaFoldDB" id="A0A383UIC2"/>
<protein>
    <submittedName>
        <fullName evidence="2">Uncharacterized protein</fullName>
    </submittedName>
</protein>
<dbReference type="Proteomes" id="UP000275772">
    <property type="component" value="Unassembled WGS sequence"/>
</dbReference>
<keyword evidence="1" id="KW-0732">Signal</keyword>
<proteinExistence type="predicted"/>
<feature type="chain" id="PRO_5016591224" evidence="1">
    <location>
        <begin position="26"/>
        <end position="109"/>
    </location>
</feature>
<sequence length="109" mass="12201">MQLFRIISILLAFGLLVISTRPCRASYTKTRTSADRVVYIIERTHSDINLSISVKDINGTHIMEQNIVEITESSILRLEILANVTNVTTIIMTPVIDNGEGERDRLSGN</sequence>
<evidence type="ECO:0000313" key="2">
    <source>
        <dbReference type="EMBL" id="SZE99310.1"/>
    </source>
</evidence>
<gene>
    <name evidence="2" type="ORF">BLGHR1_10061</name>
</gene>